<proteinExistence type="predicted"/>
<dbReference type="Proteomes" id="UP000887579">
    <property type="component" value="Unplaced"/>
</dbReference>
<dbReference type="WBParaSite" id="ES5_v2.g25409.t1">
    <property type="protein sequence ID" value="ES5_v2.g25409.t1"/>
    <property type="gene ID" value="ES5_v2.g25409"/>
</dbReference>
<sequence length="135" mass="15512">MSWFHCTYNYKSPSSCCHAYLKINDSGELEEGTFPYHLHHGNDEFMPDEPLPPATPTLLLRVVSTGEKGGLYRKIMKLLDKTCVDLLEWQDQAALCRVKWEQLKILAVEVEELSPFANLCDLKNLLCNIRIDKRA</sequence>
<evidence type="ECO:0000313" key="1">
    <source>
        <dbReference type="Proteomes" id="UP000887579"/>
    </source>
</evidence>
<accession>A0AC34G6K7</accession>
<name>A0AC34G6K7_9BILA</name>
<protein>
    <submittedName>
        <fullName evidence="2">Uncharacterized protein</fullName>
    </submittedName>
</protein>
<evidence type="ECO:0000313" key="2">
    <source>
        <dbReference type="WBParaSite" id="ES5_v2.g25409.t1"/>
    </source>
</evidence>
<reference evidence="2" key="1">
    <citation type="submission" date="2022-11" db="UniProtKB">
        <authorList>
            <consortium name="WormBaseParasite"/>
        </authorList>
    </citation>
    <scope>IDENTIFICATION</scope>
</reference>
<organism evidence="1 2">
    <name type="scientific">Panagrolaimus sp. ES5</name>
    <dbReference type="NCBI Taxonomy" id="591445"/>
    <lineage>
        <taxon>Eukaryota</taxon>
        <taxon>Metazoa</taxon>
        <taxon>Ecdysozoa</taxon>
        <taxon>Nematoda</taxon>
        <taxon>Chromadorea</taxon>
        <taxon>Rhabditida</taxon>
        <taxon>Tylenchina</taxon>
        <taxon>Panagrolaimomorpha</taxon>
        <taxon>Panagrolaimoidea</taxon>
        <taxon>Panagrolaimidae</taxon>
        <taxon>Panagrolaimus</taxon>
    </lineage>
</organism>